<dbReference type="InterPro" id="IPR029044">
    <property type="entry name" value="Nucleotide-diphossugar_trans"/>
</dbReference>
<evidence type="ECO:0000313" key="1">
    <source>
        <dbReference type="EMBL" id="ABC62166.1"/>
    </source>
</evidence>
<gene>
    <name evidence="1" type="ordered locus">ELI_00370</name>
</gene>
<sequence>MSQPSLYIFCRWPAPGKAKTRLIPRFGEAGAAAIYAKLLQHTIAVARASGLPFELRVTGAEPDVFRSAFGEDLAITDQGDGSLSEKLARVPPPAIVIGSDCPGLTEQHLWAASDTLALEEVVIGPASDGGYYLLGYNSDARFAFEGIAWSTDKVFEQTLGRFTERGMRAGILPELSDVDEPDDLEEWPDFLP</sequence>
<evidence type="ECO:0000313" key="2">
    <source>
        <dbReference type="Proteomes" id="UP000008808"/>
    </source>
</evidence>
<dbReference type="KEGG" id="eli:ELI_00370"/>
<reference evidence="2" key="1">
    <citation type="journal article" date="2009" name="J. Bacteriol.">
        <title>Complete genome sequence of Erythrobacter litoralis HTCC2594.</title>
        <authorList>
            <person name="Oh H.M."/>
            <person name="Giovannoni S.J."/>
            <person name="Ferriera S."/>
            <person name="Johnson J."/>
            <person name="Cho J.C."/>
        </authorList>
    </citation>
    <scope>NUCLEOTIDE SEQUENCE [LARGE SCALE GENOMIC DNA]</scope>
    <source>
        <strain evidence="2">HTCC2594</strain>
    </source>
</reference>
<dbReference type="EMBL" id="CP000157">
    <property type="protein sequence ID" value="ABC62166.1"/>
    <property type="molecule type" value="Genomic_DNA"/>
</dbReference>
<evidence type="ECO:0008006" key="3">
    <source>
        <dbReference type="Google" id="ProtNLM"/>
    </source>
</evidence>
<dbReference type="Proteomes" id="UP000008808">
    <property type="component" value="Chromosome"/>
</dbReference>
<name>Q2NDS5_ERYLH</name>
<dbReference type="PANTHER" id="PTHR36529:SF1">
    <property type="entry name" value="GLYCOSYLTRANSFERASE"/>
    <property type="match status" value="1"/>
</dbReference>
<dbReference type="PANTHER" id="PTHR36529">
    <property type="entry name" value="SLL1095 PROTEIN"/>
    <property type="match status" value="1"/>
</dbReference>
<dbReference type="SUPFAM" id="SSF53448">
    <property type="entry name" value="Nucleotide-diphospho-sugar transferases"/>
    <property type="match status" value="1"/>
</dbReference>
<dbReference type="Gene3D" id="3.90.550.10">
    <property type="entry name" value="Spore Coat Polysaccharide Biosynthesis Protein SpsA, Chain A"/>
    <property type="match status" value="1"/>
</dbReference>
<organism evidence="1 2">
    <name type="scientific">Erythrobacter litoralis (strain HTCC2594)</name>
    <dbReference type="NCBI Taxonomy" id="314225"/>
    <lineage>
        <taxon>Bacteria</taxon>
        <taxon>Pseudomonadati</taxon>
        <taxon>Pseudomonadota</taxon>
        <taxon>Alphaproteobacteria</taxon>
        <taxon>Sphingomonadales</taxon>
        <taxon>Erythrobacteraceae</taxon>
        <taxon>Erythrobacter/Porphyrobacter group</taxon>
        <taxon>Erythrobacter</taxon>
    </lineage>
</organism>
<dbReference type="NCBIfam" id="TIGR04282">
    <property type="entry name" value="glyco_like_cofC"/>
    <property type="match status" value="1"/>
</dbReference>
<dbReference type="RefSeq" id="WP_011413044.1">
    <property type="nucleotide sequence ID" value="NC_007722.1"/>
</dbReference>
<dbReference type="HOGENOM" id="CLU_075662_2_0_5"/>
<dbReference type="AlphaFoldDB" id="Q2NDS5"/>
<dbReference type="OrthoDB" id="9798250at2"/>
<proteinExistence type="predicted"/>
<keyword evidence="2" id="KW-1185">Reference proteome</keyword>
<dbReference type="STRING" id="314225.ELI_00370"/>
<accession>Q2NDS5</accession>
<dbReference type="InterPro" id="IPR018641">
    <property type="entry name" value="Trfase_1_rSAM/seldom-assoc"/>
</dbReference>
<protein>
    <recommendedName>
        <fullName evidence="3">Glycosyltransferase</fullName>
    </recommendedName>
</protein>
<dbReference type="Pfam" id="PF09837">
    <property type="entry name" value="DUF2064"/>
    <property type="match status" value="1"/>
</dbReference>
<dbReference type="eggNOG" id="COG3222">
    <property type="taxonomic scope" value="Bacteria"/>
</dbReference>